<accession>A0AA97F841</accession>
<dbReference type="Pfam" id="PF13469">
    <property type="entry name" value="Sulfotransfer_3"/>
    <property type="match status" value="1"/>
</dbReference>
<dbReference type="SUPFAM" id="SSF52540">
    <property type="entry name" value="P-loop containing nucleoside triphosphate hydrolases"/>
    <property type="match status" value="1"/>
</dbReference>
<dbReference type="Gene3D" id="3.40.50.300">
    <property type="entry name" value="P-loop containing nucleotide triphosphate hydrolases"/>
    <property type="match status" value="1"/>
</dbReference>
<proteinExistence type="predicted"/>
<evidence type="ECO:0000313" key="2">
    <source>
        <dbReference type="Proteomes" id="UP001302429"/>
    </source>
</evidence>
<dbReference type="KEGG" id="acoa:RB602_14570"/>
<dbReference type="GO" id="GO:0016740">
    <property type="term" value="F:transferase activity"/>
    <property type="evidence" value="ECO:0007669"/>
    <property type="project" value="UniProtKB-KW"/>
</dbReference>
<keyword evidence="1" id="KW-0808">Transferase</keyword>
<keyword evidence="2" id="KW-1185">Reference proteome</keyword>
<sequence length="286" mass="32344">MDKRFLFISGLPRSGSTLTSAILRQNPRVYAGVSGPVSTLFDSLIGSVSVGNEVSSMVTDVKRENLLRGLFTSYYADVDKELIFDTNRAWTAQLSALMRLFPETRLICCVRSVAWILDSLERQYRNNAFEHTGLFNNGGERSTVYTRVEALTNANRLVGFAWQALKEACYSDFADRLLLIEYDVLVEQPEQTINLIYEFIGEEPYAHDFNNVEFDAPELDVHIGLSGMHKVKPVVQPMQRKTILPPDLFERYNNLSFWRNLPDSSALRLVVSDDIHHAQQMPGGAA</sequence>
<evidence type="ECO:0000313" key="1">
    <source>
        <dbReference type="EMBL" id="WOE75037.1"/>
    </source>
</evidence>
<name>A0AA97F841_9SPHN</name>
<organism evidence="1 2">
    <name type="scientific">Alterisphingorhabdus coralli</name>
    <dbReference type="NCBI Taxonomy" id="3071408"/>
    <lineage>
        <taxon>Bacteria</taxon>
        <taxon>Pseudomonadati</taxon>
        <taxon>Pseudomonadota</taxon>
        <taxon>Alphaproteobacteria</taxon>
        <taxon>Sphingomonadales</taxon>
        <taxon>Sphingomonadaceae</taxon>
        <taxon>Alterisphingorhabdus (ex Yan et al. 2024)</taxon>
    </lineage>
</organism>
<reference evidence="1 2" key="1">
    <citation type="submission" date="2023-10" db="EMBL/GenBank/DDBJ databases">
        <title>Complete genome sequence of a Sphingomonadaceae bacterium.</title>
        <authorList>
            <person name="Yan C."/>
        </authorList>
    </citation>
    <scope>NUCLEOTIDE SEQUENCE [LARGE SCALE GENOMIC DNA]</scope>
    <source>
        <strain evidence="1 2">SCSIO 66989</strain>
    </source>
</reference>
<dbReference type="AlphaFoldDB" id="A0AA97F841"/>
<protein>
    <submittedName>
        <fullName evidence="1">Sulfotransferase</fullName>
        <ecNumber evidence="1">2.8.2.-</ecNumber>
    </submittedName>
</protein>
<gene>
    <name evidence="1" type="ORF">RB602_14570</name>
</gene>
<dbReference type="RefSeq" id="WP_317081589.1">
    <property type="nucleotide sequence ID" value="NZ_CP136594.1"/>
</dbReference>
<dbReference type="InterPro" id="IPR027417">
    <property type="entry name" value="P-loop_NTPase"/>
</dbReference>
<dbReference type="Proteomes" id="UP001302429">
    <property type="component" value="Chromosome"/>
</dbReference>
<dbReference type="EMBL" id="CP136594">
    <property type="protein sequence ID" value="WOE75037.1"/>
    <property type="molecule type" value="Genomic_DNA"/>
</dbReference>
<dbReference type="EC" id="2.8.2.-" evidence="1"/>